<dbReference type="SUPFAM" id="SSF55874">
    <property type="entry name" value="ATPase domain of HSP90 chaperone/DNA topoisomerase II/histidine kinase"/>
    <property type="match status" value="1"/>
</dbReference>
<protein>
    <recommendedName>
        <fullName evidence="3">histidine kinase</fullName>
        <ecNumber evidence="3">2.7.13.3</ecNumber>
    </recommendedName>
</protein>
<evidence type="ECO:0000256" key="8">
    <source>
        <dbReference type="ARBA" id="ARBA00022989"/>
    </source>
</evidence>
<dbReference type="InterPro" id="IPR050351">
    <property type="entry name" value="BphY/WalK/GraS-like"/>
</dbReference>
<evidence type="ECO:0000256" key="3">
    <source>
        <dbReference type="ARBA" id="ARBA00012438"/>
    </source>
</evidence>
<dbReference type="GO" id="GO:0000155">
    <property type="term" value="F:phosphorelay sensor kinase activity"/>
    <property type="evidence" value="ECO:0007669"/>
    <property type="project" value="InterPro"/>
</dbReference>
<dbReference type="PROSITE" id="PS50109">
    <property type="entry name" value="HIS_KIN"/>
    <property type="match status" value="1"/>
</dbReference>
<feature type="transmembrane region" description="Helical" evidence="10">
    <location>
        <begin position="39"/>
        <end position="59"/>
    </location>
</feature>
<evidence type="ECO:0000313" key="12">
    <source>
        <dbReference type="EMBL" id="CAA6825705.1"/>
    </source>
</evidence>
<keyword evidence="8 10" id="KW-1133">Transmembrane helix</keyword>
<dbReference type="GO" id="GO:0005886">
    <property type="term" value="C:plasma membrane"/>
    <property type="evidence" value="ECO:0007669"/>
    <property type="project" value="UniProtKB-SubCell"/>
</dbReference>
<dbReference type="PANTHER" id="PTHR45453">
    <property type="entry name" value="PHOSPHATE REGULON SENSOR PROTEIN PHOR"/>
    <property type="match status" value="1"/>
</dbReference>
<name>A0A6S6U1Z6_9BACT</name>
<keyword evidence="5" id="KW-0808">Transferase</keyword>
<evidence type="ECO:0000256" key="6">
    <source>
        <dbReference type="ARBA" id="ARBA00022692"/>
    </source>
</evidence>
<reference evidence="12" key="1">
    <citation type="submission" date="2020-01" db="EMBL/GenBank/DDBJ databases">
        <authorList>
            <person name="Meier V. D."/>
            <person name="Meier V D."/>
        </authorList>
    </citation>
    <scope>NUCLEOTIDE SEQUENCE</scope>
    <source>
        <strain evidence="12">HLG_WM_MAG_01</strain>
    </source>
</reference>
<keyword evidence="9 10" id="KW-0472">Membrane</keyword>
<dbReference type="Pfam" id="PF02518">
    <property type="entry name" value="HATPase_c"/>
    <property type="match status" value="1"/>
</dbReference>
<dbReference type="PANTHER" id="PTHR45453:SF2">
    <property type="entry name" value="HISTIDINE KINASE"/>
    <property type="match status" value="1"/>
</dbReference>
<keyword evidence="7 12" id="KW-0418">Kinase</keyword>
<dbReference type="InterPro" id="IPR003594">
    <property type="entry name" value="HATPase_dom"/>
</dbReference>
<dbReference type="Pfam" id="PF00512">
    <property type="entry name" value="HisKA"/>
    <property type="match status" value="1"/>
</dbReference>
<feature type="transmembrane region" description="Helical" evidence="10">
    <location>
        <begin position="71"/>
        <end position="95"/>
    </location>
</feature>
<comment type="catalytic activity">
    <reaction evidence="1">
        <text>ATP + protein L-histidine = ADP + protein N-phospho-L-histidine.</text>
        <dbReference type="EC" id="2.7.13.3"/>
    </reaction>
</comment>
<evidence type="ECO:0000256" key="5">
    <source>
        <dbReference type="ARBA" id="ARBA00022679"/>
    </source>
</evidence>
<dbReference type="InterPro" id="IPR036097">
    <property type="entry name" value="HisK_dim/P_sf"/>
</dbReference>
<evidence type="ECO:0000256" key="9">
    <source>
        <dbReference type="ARBA" id="ARBA00023136"/>
    </source>
</evidence>
<feature type="transmembrane region" description="Helical" evidence="10">
    <location>
        <begin position="16"/>
        <end position="33"/>
    </location>
</feature>
<dbReference type="CDD" id="cd00082">
    <property type="entry name" value="HisKA"/>
    <property type="match status" value="1"/>
</dbReference>
<accession>A0A6S6U1Z6</accession>
<evidence type="ECO:0000256" key="4">
    <source>
        <dbReference type="ARBA" id="ARBA00022475"/>
    </source>
</evidence>
<comment type="subcellular location">
    <subcellularLocation>
        <location evidence="2">Cell membrane</location>
        <topology evidence="2">Multi-pass membrane protein</topology>
    </subcellularLocation>
</comment>
<feature type="transmembrane region" description="Helical" evidence="10">
    <location>
        <begin position="151"/>
        <end position="170"/>
    </location>
</feature>
<feature type="transmembrane region" description="Helical" evidence="10">
    <location>
        <begin position="128"/>
        <end position="145"/>
    </location>
</feature>
<dbReference type="InterPro" id="IPR005467">
    <property type="entry name" value="His_kinase_dom"/>
</dbReference>
<evidence type="ECO:0000256" key="7">
    <source>
        <dbReference type="ARBA" id="ARBA00022777"/>
    </source>
</evidence>
<dbReference type="EMBL" id="CACVAS010000134">
    <property type="protein sequence ID" value="CAA6825705.1"/>
    <property type="molecule type" value="Genomic_DNA"/>
</dbReference>
<dbReference type="GO" id="GO:0004721">
    <property type="term" value="F:phosphoprotein phosphatase activity"/>
    <property type="evidence" value="ECO:0007669"/>
    <property type="project" value="TreeGrafter"/>
</dbReference>
<dbReference type="InterPro" id="IPR036890">
    <property type="entry name" value="HATPase_C_sf"/>
</dbReference>
<evidence type="ECO:0000256" key="1">
    <source>
        <dbReference type="ARBA" id="ARBA00000085"/>
    </source>
</evidence>
<evidence type="ECO:0000256" key="2">
    <source>
        <dbReference type="ARBA" id="ARBA00004651"/>
    </source>
</evidence>
<sequence>MTNTIVETLYSLSEKSLLSAIPFIIFLTIILYIQTGYIILIWVSILIIVLSIRFYYAYLFRININKYDQVIWCKLFVLLAVITATIFSSLGFIFIHYLNDYYQLFITASLLGYSASAVNSLSADYRLALLYLIIIIIPLFFSLLLQYTFQSIVVSVLPILFFIAQVVIIFKNHTQNKQIGLLLETNQKLLNENKQFIADMVHQIRSPLAVILANTSLIEIKTKENISYNLEQINSSISMLNNAYEDLSYLISHDTIEYKPMKINLAYFMEERMEFFQSILKSNYKYIESHLEENIMIVINDTELERLIDNNITNAIKYSSHKSIIKILIYKTPTNIILKFISQGKNIKKPSKIFDKNYTENNNEKRSLGLGLHMVKNICEKNNIHYTVHSEKNINIFTYTFEL</sequence>
<feature type="domain" description="Histidine kinase" evidence="11">
    <location>
        <begin position="199"/>
        <end position="403"/>
    </location>
</feature>
<keyword evidence="6 10" id="KW-0812">Transmembrane</keyword>
<dbReference type="AlphaFoldDB" id="A0A6S6U1Z6"/>
<dbReference type="Gene3D" id="1.10.287.130">
    <property type="match status" value="1"/>
</dbReference>
<dbReference type="InterPro" id="IPR003661">
    <property type="entry name" value="HisK_dim/P_dom"/>
</dbReference>
<dbReference type="GO" id="GO:0016036">
    <property type="term" value="P:cellular response to phosphate starvation"/>
    <property type="evidence" value="ECO:0007669"/>
    <property type="project" value="TreeGrafter"/>
</dbReference>
<evidence type="ECO:0000259" key="11">
    <source>
        <dbReference type="PROSITE" id="PS50109"/>
    </source>
</evidence>
<dbReference type="Gene3D" id="3.30.565.10">
    <property type="entry name" value="Histidine kinase-like ATPase, C-terminal domain"/>
    <property type="match status" value="1"/>
</dbReference>
<evidence type="ECO:0000256" key="10">
    <source>
        <dbReference type="SAM" id="Phobius"/>
    </source>
</evidence>
<keyword evidence="4" id="KW-1003">Cell membrane</keyword>
<proteinExistence type="predicted"/>
<dbReference type="SUPFAM" id="SSF47384">
    <property type="entry name" value="Homodimeric domain of signal transducing histidine kinase"/>
    <property type="match status" value="1"/>
</dbReference>
<dbReference type="EC" id="2.7.13.3" evidence="3"/>
<dbReference type="SMART" id="SM00388">
    <property type="entry name" value="HisKA"/>
    <property type="match status" value="1"/>
</dbReference>
<organism evidence="12">
    <name type="scientific">uncultured Sulfurovum sp</name>
    <dbReference type="NCBI Taxonomy" id="269237"/>
    <lineage>
        <taxon>Bacteria</taxon>
        <taxon>Pseudomonadati</taxon>
        <taxon>Campylobacterota</taxon>
        <taxon>Epsilonproteobacteria</taxon>
        <taxon>Campylobacterales</taxon>
        <taxon>Sulfurovaceae</taxon>
        <taxon>Sulfurovum</taxon>
        <taxon>environmental samples</taxon>
    </lineage>
</organism>
<gene>
    <name evidence="12" type="ORF">HELGO_WM23217</name>
</gene>